<organism evidence="1 2">
    <name type="scientific">Diplogelasinospora grovesii</name>
    <dbReference type="NCBI Taxonomy" id="303347"/>
    <lineage>
        <taxon>Eukaryota</taxon>
        <taxon>Fungi</taxon>
        <taxon>Dikarya</taxon>
        <taxon>Ascomycota</taxon>
        <taxon>Pezizomycotina</taxon>
        <taxon>Sordariomycetes</taxon>
        <taxon>Sordariomycetidae</taxon>
        <taxon>Sordariales</taxon>
        <taxon>Diplogelasinosporaceae</taxon>
        <taxon>Diplogelasinospora</taxon>
    </lineage>
</organism>
<reference evidence="2" key="1">
    <citation type="journal article" date="2023" name="Mol. Phylogenet. Evol.">
        <title>Genome-scale phylogeny and comparative genomics of the fungal order Sordariales.</title>
        <authorList>
            <person name="Hensen N."/>
            <person name="Bonometti L."/>
            <person name="Westerberg I."/>
            <person name="Brannstrom I.O."/>
            <person name="Guillou S."/>
            <person name="Cros-Aarteil S."/>
            <person name="Calhoun S."/>
            <person name="Haridas S."/>
            <person name="Kuo A."/>
            <person name="Mondo S."/>
            <person name="Pangilinan J."/>
            <person name="Riley R."/>
            <person name="LaButti K."/>
            <person name="Andreopoulos B."/>
            <person name="Lipzen A."/>
            <person name="Chen C."/>
            <person name="Yan M."/>
            <person name="Daum C."/>
            <person name="Ng V."/>
            <person name="Clum A."/>
            <person name="Steindorff A."/>
            <person name="Ohm R.A."/>
            <person name="Martin F."/>
            <person name="Silar P."/>
            <person name="Natvig D.O."/>
            <person name="Lalanne C."/>
            <person name="Gautier V."/>
            <person name="Ament-Velasquez S.L."/>
            <person name="Kruys A."/>
            <person name="Hutchinson M.I."/>
            <person name="Powell A.J."/>
            <person name="Barry K."/>
            <person name="Miller A.N."/>
            <person name="Grigoriev I.V."/>
            <person name="Debuchy R."/>
            <person name="Gladieux P."/>
            <person name="Hiltunen Thoren M."/>
            <person name="Johannesson H."/>
        </authorList>
    </citation>
    <scope>NUCLEOTIDE SEQUENCE [LARGE SCALE GENOMIC DNA]</scope>
    <source>
        <strain evidence="2">CBS 340.73</strain>
    </source>
</reference>
<dbReference type="AlphaFoldDB" id="A0AAN6N477"/>
<gene>
    <name evidence="1" type="ORF">QBC46DRAFT_389567</name>
</gene>
<name>A0AAN6N477_9PEZI</name>
<dbReference type="Proteomes" id="UP001303473">
    <property type="component" value="Unassembled WGS sequence"/>
</dbReference>
<protein>
    <submittedName>
        <fullName evidence="1">Uncharacterized protein</fullName>
    </submittedName>
</protein>
<accession>A0AAN6N477</accession>
<sequence length="312" mass="35211">MPRLPPAEKLSLALRKNVRDEWDNKKADCETQLSDILGETWTIDINPNAIWPYHNDGYAKESLGACIRAYVEGAIYQIKYLVGKYGDELKAEINAICSAHVLALDMDDSEPKKFSYCGCDVSDGKLRMLFRQDCLGTNIDYACQEGQLFPALNAAPAGDRPLSFTARVGIRDEYDSKAEACRKELAEMVGKPDFKLNPNFADTFAKLEAASKVKGNDLRDDWQKNLGGFTLKYFEGAVYQMKYLKVGEDDMIQEGFNEAVEKGEMAFRIVDNLKYDSYCECDIEDGVMYLQCTADKWGTNIDYAAQKLMDRL</sequence>
<comment type="caution">
    <text evidence="1">The sequence shown here is derived from an EMBL/GenBank/DDBJ whole genome shotgun (WGS) entry which is preliminary data.</text>
</comment>
<evidence type="ECO:0000313" key="1">
    <source>
        <dbReference type="EMBL" id="KAK3938769.1"/>
    </source>
</evidence>
<dbReference type="EMBL" id="MU853823">
    <property type="protein sequence ID" value="KAK3938769.1"/>
    <property type="molecule type" value="Genomic_DNA"/>
</dbReference>
<proteinExistence type="predicted"/>
<keyword evidence="2" id="KW-1185">Reference proteome</keyword>
<evidence type="ECO:0000313" key="2">
    <source>
        <dbReference type="Proteomes" id="UP001303473"/>
    </source>
</evidence>